<dbReference type="OrthoDB" id="8617387at2"/>
<dbReference type="InterPro" id="IPR005079">
    <property type="entry name" value="Peptidase_C45_hydrolase"/>
</dbReference>
<dbReference type="CDD" id="cd01935">
    <property type="entry name" value="Ntn_CGH_like"/>
    <property type="match status" value="1"/>
</dbReference>
<dbReference type="EMBL" id="NPOA01000001">
    <property type="protein sequence ID" value="PAV31615.1"/>
    <property type="molecule type" value="Genomic_DNA"/>
</dbReference>
<dbReference type="SUPFAM" id="SSF56235">
    <property type="entry name" value="N-terminal nucleophile aminohydrolases (Ntn hydrolases)"/>
    <property type="match status" value="1"/>
</dbReference>
<comment type="caution">
    <text evidence="2">The sequence shown here is derived from an EMBL/GenBank/DDBJ whole genome shotgun (WGS) entry which is preliminary data.</text>
</comment>
<protein>
    <recommendedName>
        <fullName evidence="1">Peptidase C45 hydrolase domain-containing protein</fullName>
    </recommendedName>
</protein>
<dbReference type="PANTHER" id="PTHR34180:SF1">
    <property type="entry name" value="BETA-ALANYL-DOPAMINE_CARCININE HYDROLASE"/>
    <property type="match status" value="1"/>
</dbReference>
<dbReference type="Proteomes" id="UP000218887">
    <property type="component" value="Unassembled WGS sequence"/>
</dbReference>
<dbReference type="Gene3D" id="3.60.60.10">
    <property type="entry name" value="Penicillin V Acylase, Chain A"/>
    <property type="match status" value="1"/>
</dbReference>
<feature type="domain" description="Peptidase C45 hydrolase" evidence="1">
    <location>
        <begin position="98"/>
        <end position="302"/>
    </location>
</feature>
<name>A0A2A2IKF8_9BACI</name>
<dbReference type="Pfam" id="PF03417">
    <property type="entry name" value="AAT"/>
    <property type="match status" value="1"/>
</dbReference>
<dbReference type="RefSeq" id="WP_095653984.1">
    <property type="nucleotide sequence ID" value="NZ_NPOA01000001.1"/>
</dbReference>
<evidence type="ECO:0000313" key="2">
    <source>
        <dbReference type="EMBL" id="PAV31615.1"/>
    </source>
</evidence>
<dbReference type="InterPro" id="IPR029055">
    <property type="entry name" value="Ntn_hydrolases_N"/>
</dbReference>
<sequence>MKPITVTVEQYRNTAYQTGFLQGKQLSNSLLSKLSILENKHFTMNDANKLFEHFAPHLLDEIQGLADALEISVTKAASLFSGYGIPGFEGMGCSSVVNQRYAVRNYDFSPEIYDHRLVFIQSEGSFSSVGHSLHVIGRHEGVNEKGLYAAFHFVEKERPKLGLTASTVIRIILDTCESTEDAVDLLKQLPHSWGYNFSIGDRDGNTAIVEIMSDEIRVRKSEGILLCTNHYQHHDLIDKNKNDYTNSYRRIEDLEEKGVNRLTGKEAFDWFKTPDSAMFYKDYKNLFGTLHTFAYLFDKEIILTALPYGETLEIDWKAWVDGNNIRTTRINGKIIQAH</sequence>
<reference evidence="2 3" key="1">
    <citation type="submission" date="2017-08" db="EMBL/GenBank/DDBJ databases">
        <title>Virgibacillus indicus sp. nov. and Virgibacillus profoundi sp. nov, two moderately halophilic bacteria isolated from marine sediment by using the Microfluidic Streak Plate.</title>
        <authorList>
            <person name="Xu B."/>
            <person name="Hu B."/>
            <person name="Wang J."/>
            <person name="Zhu Y."/>
            <person name="Huang L."/>
            <person name="Du W."/>
            <person name="Huang Y."/>
        </authorList>
    </citation>
    <scope>NUCLEOTIDE SEQUENCE [LARGE SCALE GENOMIC DNA]</scope>
    <source>
        <strain evidence="2 3">IO3-P3-H5</strain>
    </source>
</reference>
<proteinExistence type="predicted"/>
<dbReference type="PANTHER" id="PTHR34180">
    <property type="entry name" value="PEPTIDASE C45"/>
    <property type="match status" value="1"/>
</dbReference>
<keyword evidence="3" id="KW-1185">Reference proteome</keyword>
<organism evidence="2 3">
    <name type="scientific">Virgibacillus profundi</name>
    <dbReference type="NCBI Taxonomy" id="2024555"/>
    <lineage>
        <taxon>Bacteria</taxon>
        <taxon>Bacillati</taxon>
        <taxon>Bacillota</taxon>
        <taxon>Bacilli</taxon>
        <taxon>Bacillales</taxon>
        <taxon>Bacillaceae</taxon>
        <taxon>Virgibacillus</taxon>
    </lineage>
</organism>
<evidence type="ECO:0000259" key="1">
    <source>
        <dbReference type="Pfam" id="PF03417"/>
    </source>
</evidence>
<dbReference type="InterPro" id="IPR047801">
    <property type="entry name" value="Peptidase_C45"/>
</dbReference>
<accession>A0A2A2IKF8</accession>
<dbReference type="AlphaFoldDB" id="A0A2A2IKF8"/>
<evidence type="ECO:0000313" key="3">
    <source>
        <dbReference type="Proteomes" id="UP000218887"/>
    </source>
</evidence>
<gene>
    <name evidence="2" type="ORF">CIL05_02870</name>
</gene>
<dbReference type="InterPro" id="IPR047794">
    <property type="entry name" value="C45_proenzyme-like"/>
</dbReference>
<dbReference type="NCBIfam" id="NF040521">
    <property type="entry name" value="C45_proenzyme"/>
    <property type="match status" value="1"/>
</dbReference>